<dbReference type="Proteomes" id="UP000008370">
    <property type="component" value="Unassembled WGS sequence"/>
</dbReference>
<sequence>MSPNSARATSPASPDTTSTLASLHELDRPIAPLASDAPPELQGVAQRKLIDISDMRAQKESGRDRVRAELFGAASGHDGHVTESDVEADGQSSDDDSGAGSDDDSDDAQGQLLPVRRHVSPPLEHFEYRVVSPPSTFPQNWVLGSRRMSPNTTAKHPETTTFDKRPVQRYPPLASPHRTDKQRTQPYKAPPCLATTPLPSDAMHLRAAPTASKPQPSQSIITHAPTAENQKGKKRALEIVEVKEEEVDEKPRKRHAANRENFTARYSKYDDEERVPEGPRPKRSRRNPVRSSLCHPSRHVENHDRLRAAGVSNVPTAAPIAVVARLAPATAAPGAAPGPAVVAPAAQPAQGAFVIIPPPPAPVYLPPVNQALAALPDPPYSIALPPIVAPQPATTQNLRMQLGFVMRDSLELVVEFVK</sequence>
<dbReference type="HOGENOM" id="CLU_647428_0_0_1"/>
<feature type="compositionally biased region" description="Low complexity" evidence="1">
    <location>
        <begin position="1"/>
        <end position="23"/>
    </location>
</feature>
<dbReference type="GeneID" id="18912007"/>
<feature type="region of interest" description="Disordered" evidence="1">
    <location>
        <begin position="1"/>
        <end position="118"/>
    </location>
</feature>
<feature type="compositionally biased region" description="Basic and acidic residues" evidence="1">
    <location>
        <begin position="155"/>
        <end position="166"/>
    </location>
</feature>
<evidence type="ECO:0000313" key="3">
    <source>
        <dbReference type="Proteomes" id="UP000008370"/>
    </source>
</evidence>
<feature type="compositionally biased region" description="Polar residues" evidence="1">
    <location>
        <begin position="212"/>
        <end position="221"/>
    </location>
</feature>
<feature type="compositionally biased region" description="Acidic residues" evidence="1">
    <location>
        <begin position="84"/>
        <end position="107"/>
    </location>
</feature>
<dbReference type="AlphaFoldDB" id="K5WE19"/>
<name>K5WE19_PHACS</name>
<keyword evidence="3" id="KW-1185">Reference proteome</keyword>
<dbReference type="EMBL" id="JH931097">
    <property type="protein sequence ID" value="EKM48397.1"/>
    <property type="molecule type" value="Genomic_DNA"/>
</dbReference>
<organism evidence="2 3">
    <name type="scientific">Phanerochaete carnosa (strain HHB-10118-sp)</name>
    <name type="common">White-rot fungus</name>
    <name type="synonym">Peniophora carnosa</name>
    <dbReference type="NCBI Taxonomy" id="650164"/>
    <lineage>
        <taxon>Eukaryota</taxon>
        <taxon>Fungi</taxon>
        <taxon>Dikarya</taxon>
        <taxon>Basidiomycota</taxon>
        <taxon>Agaricomycotina</taxon>
        <taxon>Agaricomycetes</taxon>
        <taxon>Polyporales</taxon>
        <taxon>Phanerochaetaceae</taxon>
        <taxon>Phanerochaete</taxon>
    </lineage>
</organism>
<dbReference type="RefSeq" id="XP_007403051.1">
    <property type="nucleotide sequence ID" value="XM_007402989.1"/>
</dbReference>
<gene>
    <name evidence="2" type="ORF">PHACADRAFT_202865</name>
</gene>
<dbReference type="KEGG" id="pco:PHACADRAFT_202865"/>
<feature type="region of interest" description="Disordered" evidence="1">
    <location>
        <begin position="134"/>
        <end position="304"/>
    </location>
</feature>
<reference evidence="2 3" key="1">
    <citation type="journal article" date="2012" name="BMC Genomics">
        <title>Comparative genomics of the white-rot fungi, Phanerochaete carnosa and P. chrysosporium, to elucidate the genetic basis of the distinct wood types they colonize.</title>
        <authorList>
            <person name="Suzuki H."/>
            <person name="MacDonald J."/>
            <person name="Syed K."/>
            <person name="Salamov A."/>
            <person name="Hori C."/>
            <person name="Aerts A."/>
            <person name="Henrissat B."/>
            <person name="Wiebenga A."/>
            <person name="vanKuyk P.A."/>
            <person name="Barry K."/>
            <person name="Lindquist E."/>
            <person name="LaButti K."/>
            <person name="Lapidus A."/>
            <person name="Lucas S."/>
            <person name="Coutinho P."/>
            <person name="Gong Y."/>
            <person name="Samejima M."/>
            <person name="Mahadevan R."/>
            <person name="Abou-Zaid M."/>
            <person name="de Vries R.P."/>
            <person name="Igarashi K."/>
            <person name="Yadav J.S."/>
            <person name="Grigoriev I.V."/>
            <person name="Master E.R."/>
        </authorList>
    </citation>
    <scope>NUCLEOTIDE SEQUENCE [LARGE SCALE GENOMIC DNA]</scope>
    <source>
        <strain evidence="2 3">HHB-10118-sp</strain>
    </source>
</reference>
<evidence type="ECO:0000256" key="1">
    <source>
        <dbReference type="SAM" id="MobiDB-lite"/>
    </source>
</evidence>
<feature type="compositionally biased region" description="Basic and acidic residues" evidence="1">
    <location>
        <begin position="267"/>
        <end position="280"/>
    </location>
</feature>
<dbReference type="InParanoid" id="K5WE19"/>
<proteinExistence type="predicted"/>
<protein>
    <submittedName>
        <fullName evidence="2">Uncharacterized protein</fullName>
    </submittedName>
</protein>
<evidence type="ECO:0000313" key="2">
    <source>
        <dbReference type="EMBL" id="EKM48397.1"/>
    </source>
</evidence>
<accession>K5WE19</accession>
<feature type="compositionally biased region" description="Basic and acidic residues" evidence="1">
    <location>
        <begin position="48"/>
        <end position="68"/>
    </location>
</feature>